<name>A0A915IPV7_ROMCU</name>
<reference evidence="2" key="1">
    <citation type="submission" date="2022-11" db="UniProtKB">
        <authorList>
            <consortium name="WormBaseParasite"/>
        </authorList>
    </citation>
    <scope>IDENTIFICATION</scope>
</reference>
<organism evidence="1 2">
    <name type="scientific">Romanomermis culicivorax</name>
    <name type="common">Nematode worm</name>
    <dbReference type="NCBI Taxonomy" id="13658"/>
    <lineage>
        <taxon>Eukaryota</taxon>
        <taxon>Metazoa</taxon>
        <taxon>Ecdysozoa</taxon>
        <taxon>Nematoda</taxon>
        <taxon>Enoplea</taxon>
        <taxon>Dorylaimia</taxon>
        <taxon>Mermithida</taxon>
        <taxon>Mermithoidea</taxon>
        <taxon>Mermithidae</taxon>
        <taxon>Romanomermis</taxon>
    </lineage>
</organism>
<dbReference type="Proteomes" id="UP000887565">
    <property type="component" value="Unplaced"/>
</dbReference>
<sequence length="91" mass="10418">MHGLKNEDKQTLQGAENAEFSRRLAPSQLVILLIQEVYSRFNYGPNWHFHTPQDASYPDQTSNLFVNSHELGRKGNKFSNPIAPSDYKNIV</sequence>
<accession>A0A915IPV7</accession>
<protein>
    <submittedName>
        <fullName evidence="2">Uncharacterized protein</fullName>
    </submittedName>
</protein>
<dbReference type="AlphaFoldDB" id="A0A915IPV7"/>
<evidence type="ECO:0000313" key="1">
    <source>
        <dbReference type="Proteomes" id="UP000887565"/>
    </source>
</evidence>
<evidence type="ECO:0000313" key="2">
    <source>
        <dbReference type="WBParaSite" id="nRc.2.0.1.t16022-RA"/>
    </source>
</evidence>
<keyword evidence="1" id="KW-1185">Reference proteome</keyword>
<proteinExistence type="predicted"/>
<dbReference type="WBParaSite" id="nRc.2.0.1.t16022-RA">
    <property type="protein sequence ID" value="nRc.2.0.1.t16022-RA"/>
    <property type="gene ID" value="nRc.2.0.1.g16022"/>
</dbReference>